<protein>
    <submittedName>
        <fullName evidence="1">Uncharacterized protein</fullName>
    </submittedName>
</protein>
<proteinExistence type="predicted"/>
<evidence type="ECO:0000313" key="2">
    <source>
        <dbReference type="Proteomes" id="UP000231069"/>
    </source>
</evidence>
<dbReference type="Proteomes" id="UP000231069">
    <property type="component" value="Unassembled WGS sequence"/>
</dbReference>
<gene>
    <name evidence="1" type="ORF">COY59_01375</name>
</gene>
<dbReference type="EMBL" id="PFMK01000025">
    <property type="protein sequence ID" value="PIZ03078.1"/>
    <property type="molecule type" value="Genomic_DNA"/>
</dbReference>
<evidence type="ECO:0000313" key="1">
    <source>
        <dbReference type="EMBL" id="PIZ03078.1"/>
    </source>
</evidence>
<name>A0A2M7RRX9_9BACT</name>
<dbReference type="AlphaFoldDB" id="A0A2M7RRX9"/>
<accession>A0A2M7RRX9</accession>
<comment type="caution">
    <text evidence="1">The sequence shown here is derived from an EMBL/GenBank/DDBJ whole genome shotgun (WGS) entry which is preliminary data.</text>
</comment>
<organism evidence="1 2">
    <name type="scientific">Candidatus Gottesmanbacteria bacterium CG_4_10_14_0_8_um_filter_37_24</name>
    <dbReference type="NCBI Taxonomy" id="1974574"/>
    <lineage>
        <taxon>Bacteria</taxon>
        <taxon>Candidatus Gottesmaniibacteriota</taxon>
    </lineage>
</organism>
<sequence length="69" mass="7920">MRGLEKLMSFALSSQESLVLEIRTIPERIIIDTLPKLIIIYYIYQIITAMSIKLFADLTPLSPQNPIKI</sequence>
<reference evidence="2" key="1">
    <citation type="submission" date="2017-09" db="EMBL/GenBank/DDBJ databases">
        <title>Depth-based differentiation of microbial function through sediment-hosted aquifers and enrichment of novel symbionts in the deep terrestrial subsurface.</title>
        <authorList>
            <person name="Probst A.J."/>
            <person name="Ladd B."/>
            <person name="Jarett J.K."/>
            <person name="Geller-Mcgrath D.E."/>
            <person name="Sieber C.M.K."/>
            <person name="Emerson J.B."/>
            <person name="Anantharaman K."/>
            <person name="Thomas B.C."/>
            <person name="Malmstrom R."/>
            <person name="Stieglmeier M."/>
            <person name="Klingl A."/>
            <person name="Woyke T."/>
            <person name="Ryan C.M."/>
            <person name="Banfield J.F."/>
        </authorList>
    </citation>
    <scope>NUCLEOTIDE SEQUENCE [LARGE SCALE GENOMIC DNA]</scope>
</reference>